<dbReference type="PANTHER" id="PTHR42804:SF1">
    <property type="entry name" value="ALDEHYDE DEHYDROGENASE-RELATED"/>
    <property type="match status" value="1"/>
</dbReference>
<keyword evidence="2 6" id="KW-0560">Oxidoreductase</keyword>
<dbReference type="InterPro" id="IPR016160">
    <property type="entry name" value="Ald_DH_CS_CYS"/>
</dbReference>
<dbReference type="Pfam" id="PF00171">
    <property type="entry name" value="Aldedh"/>
    <property type="match status" value="1"/>
</dbReference>
<dbReference type="InterPro" id="IPR016161">
    <property type="entry name" value="Ald_DH/histidinol_DH"/>
</dbReference>
<dbReference type="CDD" id="cd07138">
    <property type="entry name" value="ALDH_CddD_SSP0762"/>
    <property type="match status" value="1"/>
</dbReference>
<dbReference type="RefSeq" id="WP_264071344.1">
    <property type="nucleotide sequence ID" value="NZ_JACKTY010000049.1"/>
</dbReference>
<feature type="domain" description="Aldehyde dehydrogenase" evidence="7">
    <location>
        <begin position="29"/>
        <end position="487"/>
    </location>
</feature>
<evidence type="ECO:0000259" key="7">
    <source>
        <dbReference type="Pfam" id="PF00171"/>
    </source>
</evidence>
<name>A0ABT3CKN3_9MYCO</name>
<comment type="caution">
    <text evidence="8">The sequence shown here is derived from an EMBL/GenBank/DDBJ whole genome shotgun (WGS) entry which is preliminary data.</text>
</comment>
<reference evidence="8 9" key="1">
    <citation type="journal article" date="2022" name="BMC Genomics">
        <title>Comparative genome analysis of mycobacteria focusing on tRNA and non-coding RNA.</title>
        <authorList>
            <person name="Behra P.R.K."/>
            <person name="Pettersson B.M.F."/>
            <person name="Ramesh M."/>
            <person name="Das S."/>
            <person name="Dasgupta S."/>
            <person name="Kirsebom L.A."/>
        </authorList>
    </citation>
    <scope>NUCLEOTIDE SEQUENCE [LARGE SCALE GENOMIC DNA]</scope>
    <source>
        <strain evidence="8 9">DSM 44078</strain>
    </source>
</reference>
<dbReference type="InterPro" id="IPR029510">
    <property type="entry name" value="Ald_DH_CS_GLU"/>
</dbReference>
<dbReference type="Gene3D" id="3.40.309.10">
    <property type="entry name" value="Aldehyde Dehydrogenase, Chain A, domain 2"/>
    <property type="match status" value="1"/>
</dbReference>
<evidence type="ECO:0000313" key="8">
    <source>
        <dbReference type="EMBL" id="MCV7230061.1"/>
    </source>
</evidence>
<dbReference type="EC" id="1.2.1.3" evidence="3"/>
<evidence type="ECO:0000256" key="2">
    <source>
        <dbReference type="ARBA" id="ARBA00023002"/>
    </source>
</evidence>
<sequence length="494" mass="51605">MSSPAFVVGSTDRLLIGGQQCLPATPVEPAEVVDPATGRVIGYAPVGGPVDVDRAVAAARDAGRHWGSSDPAFRADLLDRVAQRITDRIDDFAAVITAEMGAPVDNARDVQTQLAIDVFRSYATIAREFVWSEPLRAGVVRYEPIGVVAAITPWNYPLYLAAIKIAAALAAGCTVVFKPSQDAPLDAVLLVETIVEVAGDLGAPPGIVNLVTGSGSVVGEAISTHPGIAAVSFTGSTEAGRRVSAAASATVKRVGLELGGKSAAIILDDGVDLTTALSGALAGVFYNSGQTCTACARILVPRHRYEEAISIAAELAGGWEIGDPRLPGDHIGPIATRAQYETVRRYLQVGVDEGARLLCGGVPDEAALDDEMRDGYWVLPTVFAGVEPGMTIEREEIFGPVALVMAYDDDDDAVRIANDSIYGLSGAVWGTDTARMLAVAGRLETGRVVLNGGPFDVVAPTGGYKQSGNGRELGLHGLREYLEVKSVLFPGEQS</sequence>
<evidence type="ECO:0000256" key="1">
    <source>
        <dbReference type="ARBA" id="ARBA00009986"/>
    </source>
</evidence>
<dbReference type="Gene3D" id="3.40.605.10">
    <property type="entry name" value="Aldehyde Dehydrogenase, Chain A, domain 1"/>
    <property type="match status" value="1"/>
</dbReference>
<dbReference type="SUPFAM" id="SSF53720">
    <property type="entry name" value="ALDH-like"/>
    <property type="match status" value="1"/>
</dbReference>
<feature type="active site" evidence="5">
    <location>
        <position position="257"/>
    </location>
</feature>
<evidence type="ECO:0000256" key="3">
    <source>
        <dbReference type="ARBA" id="ARBA00024226"/>
    </source>
</evidence>
<evidence type="ECO:0000313" key="9">
    <source>
        <dbReference type="Proteomes" id="UP001526201"/>
    </source>
</evidence>
<evidence type="ECO:0000256" key="6">
    <source>
        <dbReference type="RuleBase" id="RU003345"/>
    </source>
</evidence>
<dbReference type="PROSITE" id="PS00070">
    <property type="entry name" value="ALDEHYDE_DEHYDR_CYS"/>
    <property type="match status" value="1"/>
</dbReference>
<comment type="catalytic activity">
    <reaction evidence="4">
        <text>an aldehyde + NAD(+) + H2O = a carboxylate + NADH + 2 H(+)</text>
        <dbReference type="Rhea" id="RHEA:16185"/>
        <dbReference type="ChEBI" id="CHEBI:15377"/>
        <dbReference type="ChEBI" id="CHEBI:15378"/>
        <dbReference type="ChEBI" id="CHEBI:17478"/>
        <dbReference type="ChEBI" id="CHEBI:29067"/>
        <dbReference type="ChEBI" id="CHEBI:57540"/>
        <dbReference type="ChEBI" id="CHEBI:57945"/>
        <dbReference type="EC" id="1.2.1.3"/>
    </reaction>
</comment>
<dbReference type="InterPro" id="IPR016162">
    <property type="entry name" value="Ald_DH_N"/>
</dbReference>
<evidence type="ECO:0000256" key="5">
    <source>
        <dbReference type="PROSITE-ProRule" id="PRU10007"/>
    </source>
</evidence>
<proteinExistence type="inferred from homology"/>
<dbReference type="EMBL" id="JACKTY010000049">
    <property type="protein sequence ID" value="MCV7230061.1"/>
    <property type="molecule type" value="Genomic_DNA"/>
</dbReference>
<comment type="similarity">
    <text evidence="1 6">Belongs to the aldehyde dehydrogenase family.</text>
</comment>
<dbReference type="InterPro" id="IPR016163">
    <property type="entry name" value="Ald_DH_C"/>
</dbReference>
<dbReference type="InterPro" id="IPR015590">
    <property type="entry name" value="Aldehyde_DH_dom"/>
</dbReference>
<organism evidence="8 9">
    <name type="scientific">Mycolicibacterium komossense</name>
    <dbReference type="NCBI Taxonomy" id="1779"/>
    <lineage>
        <taxon>Bacteria</taxon>
        <taxon>Bacillati</taxon>
        <taxon>Actinomycetota</taxon>
        <taxon>Actinomycetes</taxon>
        <taxon>Mycobacteriales</taxon>
        <taxon>Mycobacteriaceae</taxon>
        <taxon>Mycolicibacterium</taxon>
    </lineage>
</organism>
<gene>
    <name evidence="8" type="ORF">H7J73_29050</name>
</gene>
<dbReference type="PROSITE" id="PS00687">
    <property type="entry name" value="ALDEHYDE_DEHYDR_GLU"/>
    <property type="match status" value="1"/>
</dbReference>
<dbReference type="Proteomes" id="UP001526201">
    <property type="component" value="Unassembled WGS sequence"/>
</dbReference>
<keyword evidence="9" id="KW-1185">Reference proteome</keyword>
<dbReference type="PANTHER" id="PTHR42804">
    <property type="entry name" value="ALDEHYDE DEHYDROGENASE"/>
    <property type="match status" value="1"/>
</dbReference>
<protein>
    <recommendedName>
        <fullName evidence="3">aldehyde dehydrogenase (NAD(+))</fullName>
        <ecNumber evidence="3">1.2.1.3</ecNumber>
    </recommendedName>
</protein>
<accession>A0ABT3CKN3</accession>
<evidence type="ECO:0000256" key="4">
    <source>
        <dbReference type="ARBA" id="ARBA00049194"/>
    </source>
</evidence>